<feature type="transmembrane region" description="Helical" evidence="8">
    <location>
        <begin position="276"/>
        <end position="295"/>
    </location>
</feature>
<comment type="subcellular location">
    <subcellularLocation>
        <location evidence="1">Membrane</location>
        <topology evidence="1">Multi-pass membrane protein</topology>
    </subcellularLocation>
</comment>
<evidence type="ECO:0000256" key="7">
    <source>
        <dbReference type="RuleBase" id="RU362091"/>
    </source>
</evidence>
<keyword evidence="6 8" id="KW-0472">Membrane</keyword>
<reference evidence="10" key="1">
    <citation type="submission" date="2016-10" db="EMBL/GenBank/DDBJ databases">
        <authorList>
            <person name="Varghese N."/>
            <person name="Submissions S."/>
        </authorList>
    </citation>
    <scope>NUCLEOTIDE SEQUENCE [LARGE SCALE GENOMIC DNA]</scope>
    <source>
        <strain evidence="10">DSM 11005</strain>
    </source>
</reference>
<dbReference type="NCBIfam" id="TIGR00813">
    <property type="entry name" value="sss"/>
    <property type="match status" value="1"/>
</dbReference>
<feature type="transmembrane region" description="Helical" evidence="8">
    <location>
        <begin position="239"/>
        <end position="256"/>
    </location>
</feature>
<keyword evidence="5 8" id="KW-1133">Transmembrane helix</keyword>
<dbReference type="Gene3D" id="1.20.1730.10">
    <property type="entry name" value="Sodium/glucose cotransporter"/>
    <property type="match status" value="1"/>
</dbReference>
<feature type="transmembrane region" description="Helical" evidence="8">
    <location>
        <begin position="435"/>
        <end position="455"/>
    </location>
</feature>
<dbReference type="NCBIfam" id="TIGR02119">
    <property type="entry name" value="panF"/>
    <property type="match status" value="1"/>
</dbReference>
<feature type="transmembrane region" description="Helical" evidence="8">
    <location>
        <begin position="79"/>
        <end position="98"/>
    </location>
</feature>
<feature type="transmembrane region" description="Helical" evidence="8">
    <location>
        <begin position="461"/>
        <end position="481"/>
    </location>
</feature>
<evidence type="ECO:0000256" key="2">
    <source>
        <dbReference type="ARBA" id="ARBA00006434"/>
    </source>
</evidence>
<feature type="transmembrane region" description="Helical" evidence="8">
    <location>
        <begin position="6"/>
        <end position="25"/>
    </location>
</feature>
<dbReference type="InterPro" id="IPR050277">
    <property type="entry name" value="Sodium:Solute_Symporter"/>
</dbReference>
<feature type="transmembrane region" description="Helical" evidence="8">
    <location>
        <begin position="377"/>
        <end position="396"/>
    </location>
</feature>
<evidence type="ECO:0000256" key="4">
    <source>
        <dbReference type="ARBA" id="ARBA00022692"/>
    </source>
</evidence>
<evidence type="ECO:0000256" key="6">
    <source>
        <dbReference type="ARBA" id="ARBA00023136"/>
    </source>
</evidence>
<comment type="similarity">
    <text evidence="2 7">Belongs to the sodium:solute symporter (SSF) (TC 2.A.21) family.</text>
</comment>
<dbReference type="GO" id="GO:0015233">
    <property type="term" value="F:pantothenate transmembrane transporter activity"/>
    <property type="evidence" value="ECO:0007669"/>
    <property type="project" value="InterPro"/>
</dbReference>
<sequence>MENLLNLAPALLFLAALLYISYWVQQQSSEARSSNFVKDYFIGGRSLGGFVLAMTTVATYSSVSTFVGGPGVAWQIGYGWLYMAIVQMVVIFLVMGVFGKKISLIAREIDAVTVIDIIRARYKSDALANMAAIFIVAFFCATMVAQFVGAAKLFEAVTGYSYMTGLTMFGIIVVIYTTIGGFKGVAITDAICAIAMMIGMGILFYCLLDKAGGYSAIMAHFRANDPAMLEPLSRGKMPVSLYISQWLLVGVCTLALPQSVVRSISYKDTKALRNAIIIGTIVIGVVTIIATWVGVLCKGVLTNPDLAAYGGSVDNIMPRTIISVMSPFWAGVVIIGPIAATISTVSSLLLTSSSSIIKDVYMRSLEKRGKSLSNDGVKRLSMVFTILLGFGIYLISIAPPSVIWKINMFAFGGLETAFFWVMIFGLFWHKANSTGAICAMFGGVAAYCITMALGFKVFSLHQITIGITTSLVFFFIGNAMGKMPDMDTLKLFFPDKYED</sequence>
<accession>A0A1G6LYF3</accession>
<dbReference type="Proteomes" id="UP000198943">
    <property type="component" value="Unassembled WGS sequence"/>
</dbReference>
<dbReference type="PROSITE" id="PS50283">
    <property type="entry name" value="NA_SOLUT_SYMP_3"/>
    <property type="match status" value="1"/>
</dbReference>
<dbReference type="EMBL" id="FMYW01000008">
    <property type="protein sequence ID" value="SDC48137.1"/>
    <property type="molecule type" value="Genomic_DNA"/>
</dbReference>
<evidence type="ECO:0000313" key="9">
    <source>
        <dbReference type="EMBL" id="SDC48137.1"/>
    </source>
</evidence>
<evidence type="ECO:0000313" key="10">
    <source>
        <dbReference type="Proteomes" id="UP000198943"/>
    </source>
</evidence>
<dbReference type="CDD" id="cd10327">
    <property type="entry name" value="SLC5sbd_PanF"/>
    <property type="match status" value="1"/>
</dbReference>
<dbReference type="OrthoDB" id="9810181at2"/>
<dbReference type="AlphaFoldDB" id="A0A1G6LYF3"/>
<dbReference type="Pfam" id="PF00474">
    <property type="entry name" value="SSF"/>
    <property type="match status" value="1"/>
</dbReference>
<feature type="transmembrane region" description="Helical" evidence="8">
    <location>
        <begin position="408"/>
        <end position="428"/>
    </location>
</feature>
<evidence type="ECO:0000256" key="5">
    <source>
        <dbReference type="ARBA" id="ARBA00022989"/>
    </source>
</evidence>
<protein>
    <submittedName>
        <fullName evidence="9">Sodium/pantothenate symporter</fullName>
    </submittedName>
</protein>
<evidence type="ECO:0000256" key="1">
    <source>
        <dbReference type="ARBA" id="ARBA00004141"/>
    </source>
</evidence>
<dbReference type="PANTHER" id="PTHR48086">
    <property type="entry name" value="SODIUM/PROLINE SYMPORTER-RELATED"/>
    <property type="match status" value="1"/>
</dbReference>
<feature type="transmembrane region" description="Helical" evidence="8">
    <location>
        <begin position="126"/>
        <end position="148"/>
    </location>
</feature>
<name>A0A1G6LYF3_9FIRM</name>
<dbReference type="InterPro" id="IPR011849">
    <property type="entry name" value="Na/pantothenate_symporter"/>
</dbReference>
<feature type="transmembrane region" description="Helical" evidence="8">
    <location>
        <begin position="160"/>
        <end position="179"/>
    </location>
</feature>
<gene>
    <name evidence="9" type="ORF">SAMN04487864_10883</name>
</gene>
<dbReference type="PANTHER" id="PTHR48086:SF4">
    <property type="entry name" value="SODIUM_PANTOTHENATE SYMPORTER"/>
    <property type="match status" value="1"/>
</dbReference>
<keyword evidence="3" id="KW-0813">Transport</keyword>
<evidence type="ECO:0000256" key="8">
    <source>
        <dbReference type="SAM" id="Phobius"/>
    </source>
</evidence>
<dbReference type="InterPro" id="IPR001734">
    <property type="entry name" value="Na/solute_symporter"/>
</dbReference>
<feature type="transmembrane region" description="Helical" evidence="8">
    <location>
        <begin position="328"/>
        <end position="357"/>
    </location>
</feature>
<dbReference type="GO" id="GO:0015081">
    <property type="term" value="F:sodium ion transmembrane transporter activity"/>
    <property type="evidence" value="ECO:0007669"/>
    <property type="project" value="InterPro"/>
</dbReference>
<organism evidence="9 10">
    <name type="scientific">Succiniclasticum ruminis</name>
    <dbReference type="NCBI Taxonomy" id="40841"/>
    <lineage>
        <taxon>Bacteria</taxon>
        <taxon>Bacillati</taxon>
        <taxon>Bacillota</taxon>
        <taxon>Negativicutes</taxon>
        <taxon>Acidaminococcales</taxon>
        <taxon>Acidaminococcaceae</taxon>
        <taxon>Succiniclasticum</taxon>
    </lineage>
</organism>
<dbReference type="GO" id="GO:0005886">
    <property type="term" value="C:plasma membrane"/>
    <property type="evidence" value="ECO:0007669"/>
    <property type="project" value="TreeGrafter"/>
</dbReference>
<dbReference type="InterPro" id="IPR038377">
    <property type="entry name" value="Na/Glc_symporter_sf"/>
</dbReference>
<proteinExistence type="inferred from homology"/>
<dbReference type="GO" id="GO:0036376">
    <property type="term" value="P:sodium ion export across plasma membrane"/>
    <property type="evidence" value="ECO:0007669"/>
    <property type="project" value="InterPro"/>
</dbReference>
<evidence type="ECO:0000256" key="3">
    <source>
        <dbReference type="ARBA" id="ARBA00022448"/>
    </source>
</evidence>
<feature type="transmembrane region" description="Helical" evidence="8">
    <location>
        <begin position="46"/>
        <end position="67"/>
    </location>
</feature>
<dbReference type="RefSeq" id="WP_093730408.1">
    <property type="nucleotide sequence ID" value="NZ_FMYW01000008.1"/>
</dbReference>
<keyword evidence="10" id="KW-1185">Reference proteome</keyword>
<keyword evidence="4 8" id="KW-0812">Transmembrane</keyword>